<dbReference type="AlphaFoldDB" id="A0A4Z2DYZ7"/>
<keyword evidence="2" id="KW-1185">Reference proteome</keyword>
<gene>
    <name evidence="1" type="ORF">EYF80_068116</name>
</gene>
<proteinExistence type="predicted"/>
<reference evidence="1 2" key="1">
    <citation type="submission" date="2019-03" db="EMBL/GenBank/DDBJ databases">
        <title>First draft genome of Liparis tanakae, snailfish: a comprehensive survey of snailfish specific genes.</title>
        <authorList>
            <person name="Kim W."/>
            <person name="Song I."/>
            <person name="Jeong J.-H."/>
            <person name="Kim D."/>
            <person name="Kim S."/>
            <person name="Ryu S."/>
            <person name="Song J.Y."/>
            <person name="Lee S.K."/>
        </authorList>
    </citation>
    <scope>NUCLEOTIDE SEQUENCE [LARGE SCALE GENOMIC DNA]</scope>
    <source>
        <tissue evidence="1">Muscle</tissue>
    </source>
</reference>
<organism evidence="1 2">
    <name type="scientific">Liparis tanakae</name>
    <name type="common">Tanaka's snailfish</name>
    <dbReference type="NCBI Taxonomy" id="230148"/>
    <lineage>
        <taxon>Eukaryota</taxon>
        <taxon>Metazoa</taxon>
        <taxon>Chordata</taxon>
        <taxon>Craniata</taxon>
        <taxon>Vertebrata</taxon>
        <taxon>Euteleostomi</taxon>
        <taxon>Actinopterygii</taxon>
        <taxon>Neopterygii</taxon>
        <taxon>Teleostei</taxon>
        <taxon>Neoteleostei</taxon>
        <taxon>Acanthomorphata</taxon>
        <taxon>Eupercaria</taxon>
        <taxon>Perciformes</taxon>
        <taxon>Cottioidei</taxon>
        <taxon>Cottales</taxon>
        <taxon>Liparidae</taxon>
        <taxon>Liparis</taxon>
    </lineage>
</organism>
<dbReference type="EMBL" id="SRLO01025959">
    <property type="protein sequence ID" value="TNN21771.1"/>
    <property type="molecule type" value="Genomic_DNA"/>
</dbReference>
<protein>
    <submittedName>
        <fullName evidence="1">Uncharacterized protein</fullName>
    </submittedName>
</protein>
<evidence type="ECO:0000313" key="1">
    <source>
        <dbReference type="EMBL" id="TNN21771.1"/>
    </source>
</evidence>
<sequence>MTNLDQDGIALLILRWGATRARILPVDIQTIKSVLTQELDHTGDEGLTVGSRGNHSCESGVRKTVRELLFV</sequence>
<accession>A0A4Z2DYZ7</accession>
<dbReference type="Proteomes" id="UP000314294">
    <property type="component" value="Unassembled WGS sequence"/>
</dbReference>
<name>A0A4Z2DYZ7_9TELE</name>
<evidence type="ECO:0000313" key="2">
    <source>
        <dbReference type="Proteomes" id="UP000314294"/>
    </source>
</evidence>
<comment type="caution">
    <text evidence="1">The sequence shown here is derived from an EMBL/GenBank/DDBJ whole genome shotgun (WGS) entry which is preliminary data.</text>
</comment>